<feature type="domain" description="MYND-type" evidence="4">
    <location>
        <begin position="214"/>
        <end position="234"/>
    </location>
</feature>
<protein>
    <recommendedName>
        <fullName evidence="4">MYND-type domain-containing protein</fullName>
    </recommendedName>
</protein>
<dbReference type="Gene3D" id="6.10.140.2220">
    <property type="match status" value="1"/>
</dbReference>
<organism evidence="5 6">
    <name type="scientific">Mycena alexandri</name>
    <dbReference type="NCBI Taxonomy" id="1745969"/>
    <lineage>
        <taxon>Eukaryota</taxon>
        <taxon>Fungi</taxon>
        <taxon>Dikarya</taxon>
        <taxon>Basidiomycota</taxon>
        <taxon>Agaricomycotina</taxon>
        <taxon>Agaricomycetes</taxon>
        <taxon>Agaricomycetidae</taxon>
        <taxon>Agaricales</taxon>
        <taxon>Marasmiineae</taxon>
        <taxon>Mycenaceae</taxon>
        <taxon>Mycena</taxon>
    </lineage>
</organism>
<evidence type="ECO:0000259" key="4">
    <source>
        <dbReference type="Pfam" id="PF01753"/>
    </source>
</evidence>
<comment type="caution">
    <text evidence="5">The sequence shown here is derived from an EMBL/GenBank/DDBJ whole genome shotgun (WGS) entry which is preliminary data.</text>
</comment>
<dbReference type="Pfam" id="PF01753">
    <property type="entry name" value="zf-MYND"/>
    <property type="match status" value="1"/>
</dbReference>
<gene>
    <name evidence="5" type="ORF">C8F04DRAFT_1036017</name>
</gene>
<dbReference type="Proteomes" id="UP001218188">
    <property type="component" value="Unassembled WGS sequence"/>
</dbReference>
<evidence type="ECO:0000256" key="2">
    <source>
        <dbReference type="ARBA" id="ARBA00022771"/>
    </source>
</evidence>
<evidence type="ECO:0000256" key="3">
    <source>
        <dbReference type="ARBA" id="ARBA00022833"/>
    </source>
</evidence>
<evidence type="ECO:0000256" key="1">
    <source>
        <dbReference type="ARBA" id="ARBA00022723"/>
    </source>
</evidence>
<dbReference type="InterPro" id="IPR002893">
    <property type="entry name" value="Znf_MYND"/>
</dbReference>
<dbReference type="SUPFAM" id="SSF144232">
    <property type="entry name" value="HIT/MYND zinc finger-like"/>
    <property type="match status" value="1"/>
</dbReference>
<keyword evidence="2" id="KW-0863">Zinc-finger</keyword>
<reference evidence="5" key="1">
    <citation type="submission" date="2023-03" db="EMBL/GenBank/DDBJ databases">
        <title>Massive genome expansion in bonnet fungi (Mycena s.s.) driven by repeated elements and novel gene families across ecological guilds.</title>
        <authorList>
            <consortium name="Lawrence Berkeley National Laboratory"/>
            <person name="Harder C.B."/>
            <person name="Miyauchi S."/>
            <person name="Viragh M."/>
            <person name="Kuo A."/>
            <person name="Thoen E."/>
            <person name="Andreopoulos B."/>
            <person name="Lu D."/>
            <person name="Skrede I."/>
            <person name="Drula E."/>
            <person name="Henrissat B."/>
            <person name="Morin E."/>
            <person name="Kohler A."/>
            <person name="Barry K."/>
            <person name="LaButti K."/>
            <person name="Morin E."/>
            <person name="Salamov A."/>
            <person name="Lipzen A."/>
            <person name="Mereny Z."/>
            <person name="Hegedus B."/>
            <person name="Baldrian P."/>
            <person name="Stursova M."/>
            <person name="Weitz H."/>
            <person name="Taylor A."/>
            <person name="Grigoriev I.V."/>
            <person name="Nagy L.G."/>
            <person name="Martin F."/>
            <person name="Kauserud H."/>
        </authorList>
    </citation>
    <scope>NUCLEOTIDE SEQUENCE</scope>
    <source>
        <strain evidence="5">CBHHK200</strain>
    </source>
</reference>
<sequence length="364" mass="41284">MPLARLTRQEILDLLALVGVEISPRTKINDEKLNKRLSQVLDSCQYLSRVLPEPPLSPTSFPLWKEAAKGVALGEAITRTNPDEASFLERCRAQGNMDPIPMHANAFRDLRHSLQSIAALLDLNQGYSRYTFQDPQETSDIRLKVLEVRTFDSSTSIFIVQYHHRICKGPLQPWADATLPTTLKEQHLILRLLKRNRKRIDSGYRPSGVELEISVSYCSKGCQTDHWKTHRPMCNSVASGTWKEITVRHPSSWNLNRYEVVGHPEIYARSFEHFKSTAPDNIHGTLPFIVKVQLAAADASNLPAVIGQKVGLDKLSANPVEFETVAGLVREKGFRGLRLFCWATRSGDWTLRLCLDHLPEEQKW</sequence>
<keyword evidence="6" id="KW-1185">Reference proteome</keyword>
<dbReference type="AlphaFoldDB" id="A0AAD6X564"/>
<dbReference type="GO" id="GO:0008270">
    <property type="term" value="F:zinc ion binding"/>
    <property type="evidence" value="ECO:0007669"/>
    <property type="project" value="UniProtKB-KW"/>
</dbReference>
<keyword evidence="1" id="KW-0479">Metal-binding</keyword>
<name>A0AAD6X564_9AGAR</name>
<evidence type="ECO:0000313" key="6">
    <source>
        <dbReference type="Proteomes" id="UP001218188"/>
    </source>
</evidence>
<keyword evidence="3" id="KW-0862">Zinc</keyword>
<accession>A0AAD6X564</accession>
<dbReference type="EMBL" id="JARJCM010000039">
    <property type="protein sequence ID" value="KAJ7037027.1"/>
    <property type="molecule type" value="Genomic_DNA"/>
</dbReference>
<proteinExistence type="predicted"/>
<evidence type="ECO:0000313" key="5">
    <source>
        <dbReference type="EMBL" id="KAJ7037027.1"/>
    </source>
</evidence>